<dbReference type="InterPro" id="IPR036890">
    <property type="entry name" value="HATPase_C_sf"/>
</dbReference>
<dbReference type="AlphaFoldDB" id="A0A538SVC4"/>
<evidence type="ECO:0000256" key="5">
    <source>
        <dbReference type="ARBA" id="ARBA00022679"/>
    </source>
</evidence>
<dbReference type="SUPFAM" id="SSF55874">
    <property type="entry name" value="ATPase domain of HSP90 chaperone/DNA topoisomerase II/histidine kinase"/>
    <property type="match status" value="1"/>
</dbReference>
<dbReference type="InterPro" id="IPR003594">
    <property type="entry name" value="HATPase_dom"/>
</dbReference>
<keyword evidence="5" id="KW-0808">Transferase</keyword>
<dbReference type="PROSITE" id="PS50109">
    <property type="entry name" value="HIS_KIN"/>
    <property type="match status" value="1"/>
</dbReference>
<protein>
    <recommendedName>
        <fullName evidence="3">histidine kinase</fullName>
        <ecNumber evidence="3">2.7.13.3</ecNumber>
    </recommendedName>
</protein>
<evidence type="ECO:0000256" key="9">
    <source>
        <dbReference type="ARBA" id="ARBA00023012"/>
    </source>
</evidence>
<proteinExistence type="predicted"/>
<reference evidence="15 16" key="1">
    <citation type="journal article" date="2019" name="Nat. Microbiol.">
        <title>Mediterranean grassland soil C-N compound turnover is dependent on rainfall and depth, and is mediated by genomically divergent microorganisms.</title>
        <authorList>
            <person name="Diamond S."/>
            <person name="Andeer P.F."/>
            <person name="Li Z."/>
            <person name="Crits-Christoph A."/>
            <person name="Burstein D."/>
            <person name="Anantharaman K."/>
            <person name="Lane K.R."/>
            <person name="Thomas B.C."/>
            <person name="Pan C."/>
            <person name="Northen T.R."/>
            <person name="Banfield J.F."/>
        </authorList>
    </citation>
    <scope>NUCLEOTIDE SEQUENCE [LARGE SCALE GENOMIC DNA]</scope>
    <source>
        <strain evidence="15">WS_2</strain>
    </source>
</reference>
<evidence type="ECO:0000256" key="12">
    <source>
        <dbReference type="SAM" id="Phobius"/>
    </source>
</evidence>
<dbReference type="InterPro" id="IPR004358">
    <property type="entry name" value="Sig_transdc_His_kin-like_C"/>
</dbReference>
<feature type="region of interest" description="Disordered" evidence="11">
    <location>
        <begin position="92"/>
        <end position="112"/>
    </location>
</feature>
<dbReference type="SUPFAM" id="SSF47384">
    <property type="entry name" value="Homodimeric domain of signal transducing histidine kinase"/>
    <property type="match status" value="1"/>
</dbReference>
<dbReference type="PRINTS" id="PR00344">
    <property type="entry name" value="BCTRLSENSOR"/>
</dbReference>
<dbReference type="CDD" id="cd00082">
    <property type="entry name" value="HisKA"/>
    <property type="match status" value="1"/>
</dbReference>
<keyword evidence="9" id="KW-0902">Two-component regulatory system</keyword>
<dbReference type="Pfam" id="PF00512">
    <property type="entry name" value="HisKA"/>
    <property type="match status" value="1"/>
</dbReference>
<comment type="catalytic activity">
    <reaction evidence="1">
        <text>ATP + protein L-histidine = ADP + protein N-phospho-L-histidine.</text>
        <dbReference type="EC" id="2.7.13.3"/>
    </reaction>
</comment>
<dbReference type="InterPro" id="IPR003660">
    <property type="entry name" value="HAMP_dom"/>
</dbReference>
<feature type="domain" description="Histidine kinase" evidence="13">
    <location>
        <begin position="223"/>
        <end position="440"/>
    </location>
</feature>
<keyword evidence="6 12" id="KW-0812">Transmembrane</keyword>
<dbReference type="PANTHER" id="PTHR45436">
    <property type="entry name" value="SENSOR HISTIDINE KINASE YKOH"/>
    <property type="match status" value="1"/>
</dbReference>
<dbReference type="CDD" id="cd00075">
    <property type="entry name" value="HATPase"/>
    <property type="match status" value="1"/>
</dbReference>
<feature type="transmembrane region" description="Helical" evidence="12">
    <location>
        <begin position="12"/>
        <end position="34"/>
    </location>
</feature>
<name>A0A538SVC4_UNCEI</name>
<evidence type="ECO:0000256" key="10">
    <source>
        <dbReference type="ARBA" id="ARBA00023136"/>
    </source>
</evidence>
<evidence type="ECO:0000256" key="6">
    <source>
        <dbReference type="ARBA" id="ARBA00022692"/>
    </source>
</evidence>
<evidence type="ECO:0000256" key="7">
    <source>
        <dbReference type="ARBA" id="ARBA00022777"/>
    </source>
</evidence>
<evidence type="ECO:0000259" key="14">
    <source>
        <dbReference type="PROSITE" id="PS50885"/>
    </source>
</evidence>
<evidence type="ECO:0000313" key="15">
    <source>
        <dbReference type="EMBL" id="TMQ55336.1"/>
    </source>
</evidence>
<sequence length="446" mass="48188">MKPHSLVFRLAMLQQVLAAALIAVFAGSAVWLSARTLEREEVRFLTATARKMADNIDHDLEKHDDLERVALETVGEDAPVGVRVDVLDEQGRQVASTAPARSPARREETTTRRAHLSHGGWVVVSTSTRAPRSAISALILALFLTAVPLFIAVAAISRALARRALRPLSRMAGQAEQATLQGDLHALGHPTDPVEVATLATAFNRLLARVDKMLQTEREFTQDAAHELRTPLTVLSGELERASSDASLPAPRREGLGRAWDQARRMSELVEALLLLRGSDASAPERPEGLVPVNLTDMLREVGHELCERLPERAHDLEIVAADEVLVWGHAPLLSSALRNLLSNAFKFSEAGHAVRATSIVENGAAVVVVDDGGSGIAAADLDRIFDPFFRSAEARASREGFGLGLPILRRVARAHGGDVTASRSDLGGARFELSLPVWTSRRNGS</sequence>
<dbReference type="GO" id="GO:0016020">
    <property type="term" value="C:membrane"/>
    <property type="evidence" value="ECO:0007669"/>
    <property type="project" value="UniProtKB-SubCell"/>
</dbReference>
<dbReference type="GO" id="GO:0000155">
    <property type="term" value="F:phosphorelay sensor kinase activity"/>
    <property type="evidence" value="ECO:0007669"/>
    <property type="project" value="InterPro"/>
</dbReference>
<dbReference type="PANTHER" id="PTHR45436:SF5">
    <property type="entry name" value="SENSOR HISTIDINE KINASE TRCS"/>
    <property type="match status" value="1"/>
</dbReference>
<dbReference type="InterPro" id="IPR050428">
    <property type="entry name" value="TCS_sensor_his_kinase"/>
</dbReference>
<feature type="domain" description="HAMP" evidence="14">
    <location>
        <begin position="162"/>
        <end position="215"/>
    </location>
</feature>
<dbReference type="EMBL" id="VBOS01000220">
    <property type="protein sequence ID" value="TMQ55336.1"/>
    <property type="molecule type" value="Genomic_DNA"/>
</dbReference>
<comment type="caution">
    <text evidence="15">The sequence shown here is derived from an EMBL/GenBank/DDBJ whole genome shotgun (WGS) entry which is preliminary data.</text>
</comment>
<evidence type="ECO:0000256" key="11">
    <source>
        <dbReference type="SAM" id="MobiDB-lite"/>
    </source>
</evidence>
<dbReference type="Pfam" id="PF00672">
    <property type="entry name" value="HAMP"/>
    <property type="match status" value="1"/>
</dbReference>
<organism evidence="15 16">
    <name type="scientific">Eiseniibacteriota bacterium</name>
    <dbReference type="NCBI Taxonomy" id="2212470"/>
    <lineage>
        <taxon>Bacteria</taxon>
        <taxon>Candidatus Eiseniibacteriota</taxon>
    </lineage>
</organism>
<dbReference type="InterPro" id="IPR003661">
    <property type="entry name" value="HisK_dim/P_dom"/>
</dbReference>
<dbReference type="InterPro" id="IPR005467">
    <property type="entry name" value="His_kinase_dom"/>
</dbReference>
<dbReference type="Pfam" id="PF02518">
    <property type="entry name" value="HATPase_c"/>
    <property type="match status" value="1"/>
</dbReference>
<evidence type="ECO:0000256" key="4">
    <source>
        <dbReference type="ARBA" id="ARBA00022553"/>
    </source>
</evidence>
<dbReference type="InterPro" id="IPR036097">
    <property type="entry name" value="HisK_dim/P_sf"/>
</dbReference>
<evidence type="ECO:0000313" key="16">
    <source>
        <dbReference type="Proteomes" id="UP000317716"/>
    </source>
</evidence>
<feature type="transmembrane region" description="Helical" evidence="12">
    <location>
        <begin position="134"/>
        <end position="161"/>
    </location>
</feature>
<evidence type="ECO:0000259" key="13">
    <source>
        <dbReference type="PROSITE" id="PS50109"/>
    </source>
</evidence>
<keyword evidence="4" id="KW-0597">Phosphoprotein</keyword>
<accession>A0A538SVC4</accession>
<evidence type="ECO:0000256" key="3">
    <source>
        <dbReference type="ARBA" id="ARBA00012438"/>
    </source>
</evidence>
<dbReference type="Gene3D" id="6.10.340.10">
    <property type="match status" value="1"/>
</dbReference>
<evidence type="ECO:0000256" key="8">
    <source>
        <dbReference type="ARBA" id="ARBA00022989"/>
    </source>
</evidence>
<comment type="subcellular location">
    <subcellularLocation>
        <location evidence="2">Membrane</location>
    </subcellularLocation>
</comment>
<dbReference type="SMART" id="SM00387">
    <property type="entry name" value="HATPase_c"/>
    <property type="match status" value="1"/>
</dbReference>
<dbReference type="SMART" id="SM00304">
    <property type="entry name" value="HAMP"/>
    <property type="match status" value="1"/>
</dbReference>
<keyword evidence="8 12" id="KW-1133">Transmembrane helix</keyword>
<keyword evidence="10 12" id="KW-0472">Membrane</keyword>
<dbReference type="PROSITE" id="PS50885">
    <property type="entry name" value="HAMP"/>
    <property type="match status" value="1"/>
</dbReference>
<evidence type="ECO:0000256" key="2">
    <source>
        <dbReference type="ARBA" id="ARBA00004370"/>
    </source>
</evidence>
<evidence type="ECO:0000256" key="1">
    <source>
        <dbReference type="ARBA" id="ARBA00000085"/>
    </source>
</evidence>
<dbReference type="SMART" id="SM00388">
    <property type="entry name" value="HisKA"/>
    <property type="match status" value="1"/>
</dbReference>
<gene>
    <name evidence="15" type="ORF">E6K72_06500</name>
</gene>
<dbReference type="Proteomes" id="UP000317716">
    <property type="component" value="Unassembled WGS sequence"/>
</dbReference>
<dbReference type="Gene3D" id="1.10.287.130">
    <property type="match status" value="1"/>
</dbReference>
<dbReference type="Gene3D" id="3.30.565.10">
    <property type="entry name" value="Histidine kinase-like ATPase, C-terminal domain"/>
    <property type="match status" value="1"/>
</dbReference>
<keyword evidence="7 15" id="KW-0418">Kinase</keyword>
<dbReference type="EC" id="2.7.13.3" evidence="3"/>